<protein>
    <submittedName>
        <fullName evidence="12">Polygalacturonase</fullName>
    </submittedName>
</protein>
<evidence type="ECO:0000256" key="11">
    <source>
        <dbReference type="SAM" id="SignalP"/>
    </source>
</evidence>
<feature type="compositionally biased region" description="Low complexity" evidence="10">
    <location>
        <begin position="54"/>
        <end position="75"/>
    </location>
</feature>
<dbReference type="InterPro" id="IPR012334">
    <property type="entry name" value="Pectin_lyas_fold"/>
</dbReference>
<keyword evidence="6 9" id="KW-0326">Glycosidase</keyword>
<keyword evidence="4" id="KW-0964">Secreted</keyword>
<keyword evidence="11" id="KW-0732">Signal</keyword>
<evidence type="ECO:0000256" key="10">
    <source>
        <dbReference type="SAM" id="MobiDB-lite"/>
    </source>
</evidence>
<evidence type="ECO:0000256" key="7">
    <source>
        <dbReference type="ARBA" id="ARBA00023316"/>
    </source>
</evidence>
<gene>
    <name evidence="12" type="ORF">FRX31_004369</name>
</gene>
<dbReference type="SMART" id="SM00710">
    <property type="entry name" value="PbH1"/>
    <property type="match status" value="5"/>
</dbReference>
<evidence type="ECO:0000256" key="3">
    <source>
        <dbReference type="ARBA" id="ARBA00022512"/>
    </source>
</evidence>
<dbReference type="EMBL" id="JABWDY010003306">
    <property type="protein sequence ID" value="KAF5206051.1"/>
    <property type="molecule type" value="Genomic_DNA"/>
</dbReference>
<dbReference type="Proteomes" id="UP000554482">
    <property type="component" value="Unassembled WGS sequence"/>
</dbReference>
<sequence>MVAFMWTIISFLLICLTIETTYCSRFAPAPSPNPESVSTAGAPGSHSETHHPSRAAPASAPAHDPTSEASAPSAAIPESMRRIFDVTQYGAVSDGQSDSQLAFLSAWNDVCDWDGEPTLLIPKGTFFVSPITFQGPCYNNYPLKIEIAGTLKAPSDVHEFEEPSWIVIKKLNNFIFTGNFTGILDGQGEESWARPPCRGKKRCKEYPHSIRFRKVSNATISNISLLNSKCFHISFLDSSNVLMSGINITAPGNSRNTDGIHLSRSSDIKITSSRIGVGDDCVSIGAGNTNIAIFSVYCGPGHGISVGSLGKYDNEKDVAGISVKNCTINSTTNGLRIKTWPGPQAIKVNNISFEDIKMINVSNPIIIDQKYCPGHSCDSDISSVELNNIRFFNIKGTSHTSSAVNIFCSPKVPCKNLHLRDINLTYANGSTFAESTCFNTLGANFEMENPIPCVNSDQSYLAPWNMENNLH</sequence>
<evidence type="ECO:0000256" key="2">
    <source>
        <dbReference type="ARBA" id="ARBA00008834"/>
    </source>
</evidence>
<dbReference type="Pfam" id="PF00295">
    <property type="entry name" value="Glyco_hydro_28"/>
    <property type="match status" value="1"/>
</dbReference>
<dbReference type="InterPro" id="IPR006626">
    <property type="entry name" value="PbH1"/>
</dbReference>
<dbReference type="AlphaFoldDB" id="A0A7J6X8E1"/>
<keyword evidence="13" id="KW-1185">Reference proteome</keyword>
<comment type="similarity">
    <text evidence="2 9">Belongs to the glycosyl hydrolase 28 family.</text>
</comment>
<reference evidence="12 13" key="1">
    <citation type="submission" date="2020-06" db="EMBL/GenBank/DDBJ databases">
        <title>Transcriptomic and genomic resources for Thalictrum thalictroides and T. hernandezii: Facilitating candidate gene discovery in an emerging model plant lineage.</title>
        <authorList>
            <person name="Arias T."/>
            <person name="Riano-Pachon D.M."/>
            <person name="Di Stilio V.S."/>
        </authorList>
    </citation>
    <scope>NUCLEOTIDE SEQUENCE [LARGE SCALE GENOMIC DNA]</scope>
    <source>
        <strain evidence="13">cv. WT478/WT964</strain>
        <tissue evidence="12">Leaves</tissue>
    </source>
</reference>
<comment type="subcellular location">
    <subcellularLocation>
        <location evidence="1">Secreted</location>
        <location evidence="1">Cell wall</location>
    </subcellularLocation>
</comment>
<dbReference type="SUPFAM" id="SSF51126">
    <property type="entry name" value="Pectin lyase-like"/>
    <property type="match status" value="1"/>
</dbReference>
<dbReference type="PROSITE" id="PS00502">
    <property type="entry name" value="POLYGALACTURONASE"/>
    <property type="match status" value="1"/>
</dbReference>
<evidence type="ECO:0000256" key="8">
    <source>
        <dbReference type="PROSITE-ProRule" id="PRU10052"/>
    </source>
</evidence>
<name>A0A7J6X8E1_THATH</name>
<dbReference type="GO" id="GO:0071555">
    <property type="term" value="P:cell wall organization"/>
    <property type="evidence" value="ECO:0007669"/>
    <property type="project" value="UniProtKB-KW"/>
</dbReference>
<evidence type="ECO:0000256" key="5">
    <source>
        <dbReference type="ARBA" id="ARBA00022801"/>
    </source>
</evidence>
<dbReference type="InterPro" id="IPR000743">
    <property type="entry name" value="Glyco_hydro_28"/>
</dbReference>
<feature type="active site" evidence="8">
    <location>
        <position position="302"/>
    </location>
</feature>
<evidence type="ECO:0000313" key="12">
    <source>
        <dbReference type="EMBL" id="KAF5206051.1"/>
    </source>
</evidence>
<dbReference type="Gene3D" id="2.160.20.10">
    <property type="entry name" value="Single-stranded right-handed beta-helix, Pectin lyase-like"/>
    <property type="match status" value="1"/>
</dbReference>
<feature type="chain" id="PRO_5029799069" evidence="11">
    <location>
        <begin position="24"/>
        <end position="471"/>
    </location>
</feature>
<proteinExistence type="inferred from homology"/>
<evidence type="ECO:0000256" key="1">
    <source>
        <dbReference type="ARBA" id="ARBA00004191"/>
    </source>
</evidence>
<evidence type="ECO:0000256" key="6">
    <source>
        <dbReference type="ARBA" id="ARBA00023295"/>
    </source>
</evidence>
<keyword evidence="7" id="KW-0961">Cell wall biogenesis/degradation</keyword>
<evidence type="ECO:0000256" key="9">
    <source>
        <dbReference type="RuleBase" id="RU361169"/>
    </source>
</evidence>
<evidence type="ECO:0000256" key="4">
    <source>
        <dbReference type="ARBA" id="ARBA00022525"/>
    </source>
</evidence>
<dbReference type="InterPro" id="IPR011050">
    <property type="entry name" value="Pectin_lyase_fold/virulence"/>
</dbReference>
<evidence type="ECO:0000313" key="13">
    <source>
        <dbReference type="Proteomes" id="UP000554482"/>
    </source>
</evidence>
<keyword evidence="3" id="KW-0134">Cell wall</keyword>
<feature type="signal peptide" evidence="11">
    <location>
        <begin position="1"/>
        <end position="23"/>
    </location>
</feature>
<feature type="region of interest" description="Disordered" evidence="10">
    <location>
        <begin position="29"/>
        <end position="75"/>
    </location>
</feature>
<dbReference type="PANTHER" id="PTHR31375">
    <property type="match status" value="1"/>
</dbReference>
<dbReference type="GO" id="GO:0004650">
    <property type="term" value="F:polygalacturonase activity"/>
    <property type="evidence" value="ECO:0007669"/>
    <property type="project" value="InterPro"/>
</dbReference>
<accession>A0A7J6X8E1</accession>
<dbReference type="OrthoDB" id="187139at2759"/>
<organism evidence="12 13">
    <name type="scientific">Thalictrum thalictroides</name>
    <name type="common">Rue-anemone</name>
    <name type="synonym">Anemone thalictroides</name>
    <dbReference type="NCBI Taxonomy" id="46969"/>
    <lineage>
        <taxon>Eukaryota</taxon>
        <taxon>Viridiplantae</taxon>
        <taxon>Streptophyta</taxon>
        <taxon>Embryophyta</taxon>
        <taxon>Tracheophyta</taxon>
        <taxon>Spermatophyta</taxon>
        <taxon>Magnoliopsida</taxon>
        <taxon>Ranunculales</taxon>
        <taxon>Ranunculaceae</taxon>
        <taxon>Thalictroideae</taxon>
        <taxon>Thalictrum</taxon>
    </lineage>
</organism>
<keyword evidence="5 9" id="KW-0378">Hydrolase</keyword>
<dbReference type="FunFam" id="2.160.20.10:FF:000004">
    <property type="entry name" value="Pectin lyase-like superfamily protein"/>
    <property type="match status" value="1"/>
</dbReference>
<comment type="caution">
    <text evidence="12">The sequence shown here is derived from an EMBL/GenBank/DDBJ whole genome shotgun (WGS) entry which is preliminary data.</text>
</comment>
<dbReference type="GO" id="GO:0005975">
    <property type="term" value="P:carbohydrate metabolic process"/>
    <property type="evidence" value="ECO:0007669"/>
    <property type="project" value="InterPro"/>
</dbReference>